<dbReference type="CDD" id="cd18186">
    <property type="entry name" value="BTB_POZ_ZBTB_KLHL-like"/>
    <property type="match status" value="1"/>
</dbReference>
<protein>
    <recommendedName>
        <fullName evidence="1">BTB domain-containing protein</fullName>
    </recommendedName>
</protein>
<dbReference type="InterPro" id="IPR000210">
    <property type="entry name" value="BTB/POZ_dom"/>
</dbReference>
<dbReference type="Proteomes" id="UP001497382">
    <property type="component" value="Unassembled WGS sequence"/>
</dbReference>
<feature type="domain" description="BTB" evidence="1">
    <location>
        <begin position="317"/>
        <end position="381"/>
    </location>
</feature>
<organism evidence="2 3">
    <name type="scientific">Larinioides sclopetarius</name>
    <dbReference type="NCBI Taxonomy" id="280406"/>
    <lineage>
        <taxon>Eukaryota</taxon>
        <taxon>Metazoa</taxon>
        <taxon>Ecdysozoa</taxon>
        <taxon>Arthropoda</taxon>
        <taxon>Chelicerata</taxon>
        <taxon>Arachnida</taxon>
        <taxon>Araneae</taxon>
        <taxon>Araneomorphae</taxon>
        <taxon>Entelegynae</taxon>
        <taxon>Araneoidea</taxon>
        <taxon>Araneidae</taxon>
        <taxon>Larinioides</taxon>
    </lineage>
</organism>
<dbReference type="SUPFAM" id="SSF54695">
    <property type="entry name" value="POZ domain"/>
    <property type="match status" value="1"/>
</dbReference>
<accession>A0AAV2B916</accession>
<reference evidence="2 3" key="1">
    <citation type="submission" date="2024-04" db="EMBL/GenBank/DDBJ databases">
        <authorList>
            <person name="Rising A."/>
            <person name="Reimegard J."/>
            <person name="Sonavane S."/>
            <person name="Akerstrom W."/>
            <person name="Nylinder S."/>
            <person name="Hedman E."/>
            <person name="Kallberg Y."/>
        </authorList>
    </citation>
    <scope>NUCLEOTIDE SEQUENCE [LARGE SCALE GENOMIC DNA]</scope>
</reference>
<dbReference type="AlphaFoldDB" id="A0AAV2B916"/>
<dbReference type="Gene3D" id="1.25.40.420">
    <property type="match status" value="1"/>
</dbReference>
<sequence length="475" mass="54484">MMGKKKNYTNDKRSLSIYWKIQNFSFGLENVRSPVFNVSSKECYLELNPKDTECKIVYLDVPNSKLPIPKISFVPCDGSKALSRSSLCLKASKDVIFGPKRSVFLPEDTLTVLCQFWNTHERGKVLIRSRIGVNRKCFLWTLRGFSKSRCYKKLYVENSHQYGDIQLNIKYMDEEISDEEFYIEISRIGGVKCYCCLKVSVLDVYGKAFNYIEDEFVFEKEDKQQFWKFSPVMSKTKLLASKNILLPNDTLSLKCEFVATLGTLSEETTVFSYYKDVTSFLKSSNEISTCFQEGVFSDSYTDLVSDLEIILDYAIISDVSLQVGSEIIKVHKVILSAESPIFDDIFKRKEICNIVVIEDLDADTLRGLLFYMYTDTIHDYQWENITNLYLAAVKYEVVSLKLKCSSFFKANLSLSKICDVLVLADSKLDADLISAVQGFISEHSSEVFTSNAWKELEKNHSTLAFQTLREICLNK</sequence>
<dbReference type="Gene3D" id="3.30.710.10">
    <property type="entry name" value="Potassium Channel Kv1.1, Chain A"/>
    <property type="match status" value="1"/>
</dbReference>
<dbReference type="PANTHER" id="PTHR24413">
    <property type="entry name" value="SPECKLE-TYPE POZ PROTEIN"/>
    <property type="match status" value="1"/>
</dbReference>
<comment type="caution">
    <text evidence="2">The sequence shown here is derived from an EMBL/GenBank/DDBJ whole genome shotgun (WGS) entry which is preliminary data.</text>
</comment>
<name>A0AAV2B916_9ARAC</name>
<dbReference type="EMBL" id="CAXIEN010000308">
    <property type="protein sequence ID" value="CAL1292557.1"/>
    <property type="molecule type" value="Genomic_DNA"/>
</dbReference>
<proteinExistence type="predicted"/>
<dbReference type="PROSITE" id="PS50097">
    <property type="entry name" value="BTB"/>
    <property type="match status" value="1"/>
</dbReference>
<dbReference type="InterPro" id="IPR011333">
    <property type="entry name" value="SKP1/BTB/POZ_sf"/>
</dbReference>
<gene>
    <name evidence="2" type="ORF">LARSCL_LOCUS17727</name>
</gene>
<keyword evidence="3" id="KW-1185">Reference proteome</keyword>
<evidence type="ECO:0000313" key="2">
    <source>
        <dbReference type="EMBL" id="CAL1292557.1"/>
    </source>
</evidence>
<dbReference type="SUPFAM" id="SSF49599">
    <property type="entry name" value="TRAF domain-like"/>
    <property type="match status" value="2"/>
</dbReference>
<evidence type="ECO:0000313" key="3">
    <source>
        <dbReference type="Proteomes" id="UP001497382"/>
    </source>
</evidence>
<dbReference type="Pfam" id="PF00651">
    <property type="entry name" value="BTB"/>
    <property type="match status" value="1"/>
</dbReference>
<dbReference type="SMART" id="SM00225">
    <property type="entry name" value="BTB"/>
    <property type="match status" value="1"/>
</dbReference>
<evidence type="ECO:0000259" key="1">
    <source>
        <dbReference type="PROSITE" id="PS50097"/>
    </source>
</evidence>